<keyword evidence="2" id="KW-0614">Plasmid</keyword>
<keyword evidence="3" id="KW-1185">Reference proteome</keyword>
<dbReference type="SUPFAM" id="SSF51306">
    <property type="entry name" value="LexA/Signal peptidase"/>
    <property type="match status" value="1"/>
</dbReference>
<evidence type="ECO:0000313" key="2">
    <source>
        <dbReference type="EMBL" id="QIR16318.1"/>
    </source>
</evidence>
<sequence>MQNALSLDDLLIDNPSSTLIGMVDTDDLNSIGIYKDDLLIINRALKPRHNDVVVAEVDGQWVCSILDAHQQRLTTLKHDHEELMIIGVVSSSIRCHGKSPDLSYYEAGNQME</sequence>
<dbReference type="RefSeq" id="WP_167680167.1">
    <property type="nucleotide sequence ID" value="NZ_CP050314.1"/>
</dbReference>
<geneLocation type="plasmid" evidence="2 3">
    <name>pPN3F2_1</name>
</geneLocation>
<evidence type="ECO:0000313" key="3">
    <source>
        <dbReference type="Proteomes" id="UP000502608"/>
    </source>
</evidence>
<dbReference type="AlphaFoldDB" id="A0A6G9QPH4"/>
<dbReference type="Gene3D" id="2.10.109.10">
    <property type="entry name" value="Umud Fragment, subunit A"/>
    <property type="match status" value="1"/>
</dbReference>
<protein>
    <submittedName>
        <fullName evidence="2">S24 family peptidase</fullName>
    </submittedName>
</protein>
<dbReference type="Pfam" id="PF00717">
    <property type="entry name" value="Peptidase_S24"/>
    <property type="match status" value="1"/>
</dbReference>
<dbReference type="EMBL" id="CP050314">
    <property type="protein sequence ID" value="QIR16318.1"/>
    <property type="molecule type" value="Genomic_DNA"/>
</dbReference>
<name>A0A6G9QPH4_9GAMM</name>
<dbReference type="Proteomes" id="UP000502608">
    <property type="component" value="Plasmid pPN3F2_1"/>
</dbReference>
<feature type="domain" description="Peptidase S24/S26A/S26B/S26C" evidence="1">
    <location>
        <begin position="5"/>
        <end position="74"/>
    </location>
</feature>
<dbReference type="KEGG" id="saes:HBH39_17685"/>
<organism evidence="2 3">
    <name type="scientific">Shewanella aestuarii</name>
    <dbReference type="NCBI Taxonomy" id="1028752"/>
    <lineage>
        <taxon>Bacteria</taxon>
        <taxon>Pseudomonadati</taxon>
        <taxon>Pseudomonadota</taxon>
        <taxon>Gammaproteobacteria</taxon>
        <taxon>Alteromonadales</taxon>
        <taxon>Shewanellaceae</taxon>
        <taxon>Shewanella</taxon>
    </lineage>
</organism>
<accession>A0A6G9QPH4</accession>
<dbReference type="InterPro" id="IPR036286">
    <property type="entry name" value="LexA/Signal_pep-like_sf"/>
</dbReference>
<reference evidence="2 3" key="1">
    <citation type="submission" date="2020-03" db="EMBL/GenBank/DDBJ databases">
        <title>Complete genome sequence of Shewanella sp.</title>
        <authorList>
            <person name="Kim Y.-S."/>
            <person name="Kim S.-J."/>
            <person name="Jung H.-K."/>
            <person name="Kim K.-H."/>
        </authorList>
    </citation>
    <scope>NUCLEOTIDE SEQUENCE [LARGE SCALE GENOMIC DNA]</scope>
    <source>
        <strain evidence="2 3">PN3F2</strain>
        <plasmid evidence="2 3">pPN3F2_1</plasmid>
    </source>
</reference>
<evidence type="ECO:0000259" key="1">
    <source>
        <dbReference type="Pfam" id="PF00717"/>
    </source>
</evidence>
<proteinExistence type="predicted"/>
<dbReference type="InterPro" id="IPR015927">
    <property type="entry name" value="Peptidase_S24_S26A/B/C"/>
</dbReference>
<gene>
    <name evidence="2" type="ORF">HBH39_17685</name>
</gene>